<sequence>MIRWFWLACLCAAPAFAEDARPYGLERPTDFTLAFTQHDFDLARGSDRIDTTLKRIGVHWRERYGKHVRLGLLGGYSYLTQTGEPLTAGEQLDGYHAGVSIDFDAPLSSSFSFFAGASYLYERTDDANDLQDVTLSWNVYYAETGIAVAVPGAARFYAGFNYGDLDGDQRARGAVTETRDLSVDDRSGALGGVEVTLDGDGYAGLVARSGLYGGAGIYFGRRF</sequence>
<keyword evidence="1" id="KW-0732">Signal</keyword>
<gene>
    <name evidence="2" type="ORF">SVA_1292</name>
</gene>
<dbReference type="EMBL" id="AP014936">
    <property type="protein sequence ID" value="BAU47867.1"/>
    <property type="molecule type" value="Genomic_DNA"/>
</dbReference>
<evidence type="ECO:0008006" key="4">
    <source>
        <dbReference type="Google" id="ProtNLM"/>
    </source>
</evidence>
<feature type="chain" id="PRO_5008571515" description="Outer membrane protein beta-barrel domain-containing protein" evidence="1">
    <location>
        <begin position="18"/>
        <end position="223"/>
    </location>
</feature>
<keyword evidence="3" id="KW-1185">Reference proteome</keyword>
<organism evidence="2 3">
    <name type="scientific">Sulfurifustis variabilis</name>
    <dbReference type="NCBI Taxonomy" id="1675686"/>
    <lineage>
        <taxon>Bacteria</taxon>
        <taxon>Pseudomonadati</taxon>
        <taxon>Pseudomonadota</taxon>
        <taxon>Gammaproteobacteria</taxon>
        <taxon>Acidiferrobacterales</taxon>
        <taxon>Acidiferrobacteraceae</taxon>
        <taxon>Sulfurifustis</taxon>
    </lineage>
</organism>
<protein>
    <recommendedName>
        <fullName evidence="4">Outer membrane protein beta-barrel domain-containing protein</fullName>
    </recommendedName>
</protein>
<dbReference type="RefSeq" id="WP_096460388.1">
    <property type="nucleotide sequence ID" value="NZ_AP014936.1"/>
</dbReference>
<dbReference type="OrthoDB" id="5782290at2"/>
<dbReference type="KEGG" id="sva:SVA_1292"/>
<feature type="signal peptide" evidence="1">
    <location>
        <begin position="1"/>
        <end position="17"/>
    </location>
</feature>
<evidence type="ECO:0000313" key="3">
    <source>
        <dbReference type="Proteomes" id="UP000218899"/>
    </source>
</evidence>
<reference evidence="2 3" key="1">
    <citation type="submission" date="2015-08" db="EMBL/GenBank/DDBJ databases">
        <title>Complete genome sequence of Sulfurifustis variabilis.</title>
        <authorList>
            <person name="Miura A."/>
            <person name="Kojima H."/>
            <person name="Fukui M."/>
        </authorList>
    </citation>
    <scope>NUCLEOTIDE SEQUENCE [LARGE SCALE GENOMIC DNA]</scope>
    <source>
        <strain evidence="3">skN76</strain>
    </source>
</reference>
<evidence type="ECO:0000313" key="2">
    <source>
        <dbReference type="EMBL" id="BAU47867.1"/>
    </source>
</evidence>
<proteinExistence type="predicted"/>
<dbReference type="AlphaFoldDB" id="A0A1B4VDF2"/>
<evidence type="ECO:0000256" key="1">
    <source>
        <dbReference type="SAM" id="SignalP"/>
    </source>
</evidence>
<accession>A0A1B4VDF2</accession>
<dbReference type="Proteomes" id="UP000218899">
    <property type="component" value="Chromosome"/>
</dbReference>
<name>A0A1B4VDF2_9GAMM</name>